<evidence type="ECO:0000256" key="2">
    <source>
        <dbReference type="ARBA" id="ARBA00023043"/>
    </source>
</evidence>
<comment type="caution">
    <text evidence="4">The sequence shown here is derived from an EMBL/GenBank/DDBJ whole genome shotgun (WGS) entry which is preliminary data.</text>
</comment>
<dbReference type="PROSITE" id="PS50297">
    <property type="entry name" value="ANK_REP_REGION"/>
    <property type="match status" value="1"/>
</dbReference>
<feature type="repeat" description="ANK" evidence="3">
    <location>
        <begin position="56"/>
        <end position="88"/>
    </location>
</feature>
<evidence type="ECO:0000313" key="5">
    <source>
        <dbReference type="Proteomes" id="UP001409291"/>
    </source>
</evidence>
<dbReference type="EMBL" id="JBDJNQ010000011">
    <property type="protein sequence ID" value="MEN5379746.1"/>
    <property type="molecule type" value="Genomic_DNA"/>
</dbReference>
<protein>
    <submittedName>
        <fullName evidence="4">Ankyrin repeat domain-containing protein</fullName>
    </submittedName>
</protein>
<dbReference type="SMART" id="SM00248">
    <property type="entry name" value="ANK"/>
    <property type="match status" value="5"/>
</dbReference>
<evidence type="ECO:0000313" key="4">
    <source>
        <dbReference type="EMBL" id="MEN5379746.1"/>
    </source>
</evidence>
<accession>A0ABV0BY89</accession>
<evidence type="ECO:0000256" key="1">
    <source>
        <dbReference type="ARBA" id="ARBA00022737"/>
    </source>
</evidence>
<organism evidence="4 5">
    <name type="scientific">Sphingobacterium kitahiroshimense</name>
    <dbReference type="NCBI Taxonomy" id="470446"/>
    <lineage>
        <taxon>Bacteria</taxon>
        <taxon>Pseudomonadati</taxon>
        <taxon>Bacteroidota</taxon>
        <taxon>Sphingobacteriia</taxon>
        <taxon>Sphingobacteriales</taxon>
        <taxon>Sphingobacteriaceae</taxon>
        <taxon>Sphingobacterium</taxon>
    </lineage>
</organism>
<dbReference type="Proteomes" id="UP001409291">
    <property type="component" value="Unassembled WGS sequence"/>
</dbReference>
<reference evidence="4 5" key="1">
    <citation type="submission" date="2024-04" db="EMBL/GenBank/DDBJ databases">
        <title>WGS of bacteria from Torrens River.</title>
        <authorList>
            <person name="Wyrsch E.R."/>
            <person name="Drigo B."/>
        </authorList>
    </citation>
    <scope>NUCLEOTIDE SEQUENCE [LARGE SCALE GENOMIC DNA]</scope>
    <source>
        <strain evidence="4 5">TWI391</strain>
    </source>
</reference>
<proteinExistence type="predicted"/>
<dbReference type="Pfam" id="PF12796">
    <property type="entry name" value="Ank_2"/>
    <property type="match status" value="2"/>
</dbReference>
<evidence type="ECO:0000256" key="3">
    <source>
        <dbReference type="PROSITE-ProRule" id="PRU00023"/>
    </source>
</evidence>
<keyword evidence="1" id="KW-0677">Repeat</keyword>
<gene>
    <name evidence="4" type="ORF">ABE541_20940</name>
</gene>
<dbReference type="PROSITE" id="PS50088">
    <property type="entry name" value="ANK_REPEAT"/>
    <property type="match status" value="2"/>
</dbReference>
<dbReference type="RefSeq" id="WP_346582599.1">
    <property type="nucleotide sequence ID" value="NZ_JBDJLH010000001.1"/>
</dbReference>
<name>A0ABV0BY89_9SPHI</name>
<feature type="repeat" description="ANK" evidence="3">
    <location>
        <begin position="156"/>
        <end position="193"/>
    </location>
</feature>
<sequence length="220" mass="24550">MQHLILLFSFIFLNSCNNDMNTHPQTNLLEAVQKNQLLFVEEELKKGANVNLTDKNGKSLLLIATHNNNFEMAKLLVSYKADVNQQDKIQDSPFLYAGAAGHLKLVQLYLSHGARFDVFNRYNGTALIPASERGHLEVVKLLANTKEFPINHVNRLGWTALMEAVILGDGTQKFVNVIQTLIDAGCNINIADHDKKTPLAHAKAKGYSDIVQLLEKTSKK</sequence>
<dbReference type="PANTHER" id="PTHR24188:SF29">
    <property type="entry name" value="GH09064P"/>
    <property type="match status" value="1"/>
</dbReference>
<dbReference type="Gene3D" id="1.25.40.20">
    <property type="entry name" value="Ankyrin repeat-containing domain"/>
    <property type="match status" value="1"/>
</dbReference>
<dbReference type="SUPFAM" id="SSF48403">
    <property type="entry name" value="Ankyrin repeat"/>
    <property type="match status" value="1"/>
</dbReference>
<dbReference type="InterPro" id="IPR036770">
    <property type="entry name" value="Ankyrin_rpt-contain_sf"/>
</dbReference>
<keyword evidence="2 3" id="KW-0040">ANK repeat</keyword>
<keyword evidence="5" id="KW-1185">Reference proteome</keyword>
<dbReference type="PANTHER" id="PTHR24188">
    <property type="entry name" value="ANKYRIN REPEAT PROTEIN"/>
    <property type="match status" value="1"/>
</dbReference>
<dbReference type="InterPro" id="IPR002110">
    <property type="entry name" value="Ankyrin_rpt"/>
</dbReference>